<accession>A0A075AWI6</accession>
<dbReference type="Proteomes" id="UP000030755">
    <property type="component" value="Unassembled WGS sequence"/>
</dbReference>
<gene>
    <name evidence="1" type="ORF">O9G_001778</name>
</gene>
<dbReference type="EMBL" id="KE560945">
    <property type="protein sequence ID" value="EPZ34522.1"/>
    <property type="molecule type" value="Genomic_DNA"/>
</dbReference>
<sequence length="413" mass="47332">MVQLLGECVLQNILSHLKPSEICKLSNLNSQLYDFIAPYRFKTLQLNWPVSRCRQCLETLFSSYQDYKLSYVDELVLVITSSNVWSNKVNTVLPYKFGKCTKLRFVFRTDLMSEVGRFVEEFTGLIDLPRLKNIVVDGCGYNAREIIKICLSLRKKYPTLENISCSTLVMGTCSSMQYNINIFDYKDSKIVEDFLQLLDQGVSFESKILLMSLNSLPEQIFRHPNFKPSELQLAASKSYELEKFVNFGFSFNHLRDLDISVCHSSTSRSRRQTIVYLSLSSLESIFNCCKNLDSFSLSNLRIEQGDFQATYGSSRKLSVLCLKEVQFMGDSFLHLCKFFNFVDSVHMSSSPCPLPIINEDEAARFHPNWKNISIISVYAVVRDLNNFLDFVGKNCETIKLGGQLVNKYNCVGQ</sequence>
<evidence type="ECO:0000313" key="2">
    <source>
        <dbReference type="Proteomes" id="UP000030755"/>
    </source>
</evidence>
<name>A0A075AWI6_ROZAC</name>
<organism evidence="1 2">
    <name type="scientific">Rozella allomycis (strain CSF55)</name>
    <dbReference type="NCBI Taxonomy" id="988480"/>
    <lineage>
        <taxon>Eukaryota</taxon>
        <taxon>Fungi</taxon>
        <taxon>Fungi incertae sedis</taxon>
        <taxon>Cryptomycota</taxon>
        <taxon>Cryptomycota incertae sedis</taxon>
        <taxon>Rozella</taxon>
    </lineage>
</organism>
<proteinExistence type="predicted"/>
<evidence type="ECO:0000313" key="1">
    <source>
        <dbReference type="EMBL" id="EPZ34522.1"/>
    </source>
</evidence>
<dbReference type="AlphaFoldDB" id="A0A075AWI6"/>
<evidence type="ECO:0008006" key="3">
    <source>
        <dbReference type="Google" id="ProtNLM"/>
    </source>
</evidence>
<keyword evidence="2" id="KW-1185">Reference proteome</keyword>
<reference evidence="1 2" key="1">
    <citation type="journal article" date="2013" name="Curr. Biol.">
        <title>Shared signatures of parasitism and phylogenomics unite Cryptomycota and microsporidia.</title>
        <authorList>
            <person name="James T.Y."/>
            <person name="Pelin A."/>
            <person name="Bonen L."/>
            <person name="Ahrendt S."/>
            <person name="Sain D."/>
            <person name="Corradi N."/>
            <person name="Stajich J.E."/>
        </authorList>
    </citation>
    <scope>NUCLEOTIDE SEQUENCE [LARGE SCALE GENOMIC DNA]</scope>
    <source>
        <strain evidence="1 2">CSF55</strain>
    </source>
</reference>
<dbReference type="SUPFAM" id="SSF52047">
    <property type="entry name" value="RNI-like"/>
    <property type="match status" value="1"/>
</dbReference>
<dbReference type="HOGENOM" id="CLU_665903_0_0_1"/>
<protein>
    <recommendedName>
        <fullName evidence="3">F-box domain-containing protein</fullName>
    </recommendedName>
</protein>